<feature type="signal peptide" evidence="1">
    <location>
        <begin position="1"/>
        <end position="24"/>
    </location>
</feature>
<dbReference type="SUPFAM" id="SSF53474">
    <property type="entry name" value="alpha/beta-Hydrolases"/>
    <property type="match status" value="1"/>
</dbReference>
<sequence>MICIKRNLLALVLVWTGTCIPAYAQFDVDTTMLCQGRYYTEEEGKAALERFASTYHDLAGWKERAERIRANIRQATGLDELPHDTPLKPVVHSKKTFDGYTVENVSFESLPGFFVTGNLYRPTQKQKSYPGILATHGHGGDQRFAEYVQRRCASLARMGAVVFAYDMIGVGDSKQTTHKHPLGLALQTQNSRRAVDFLLSLPNVDPERIGITGESGGGTQTFVLTAIEPRIAASVPVVMVSSFHFGGCTCESGMPIHKTENLQTSNVEIAALAAPRPSLIISDGNDWTHNTPEVEFPYIQNVYRLYGAADQVRNLHLPDERHDYGPSKREGAYRFFAKEFGLDLSQVINAQNELDESFVTVVPPEGLHAFDAKHPRPDYAVMGDEAVTQMLTNYAQKARH</sequence>
<dbReference type="GO" id="GO:0016787">
    <property type="term" value="F:hydrolase activity"/>
    <property type="evidence" value="ECO:0007669"/>
    <property type="project" value="InterPro"/>
</dbReference>
<accession>A0A1G9QGV2</accession>
<evidence type="ECO:0000256" key="1">
    <source>
        <dbReference type="SAM" id="SignalP"/>
    </source>
</evidence>
<dbReference type="Pfam" id="PF02129">
    <property type="entry name" value="Peptidase_S15"/>
    <property type="match status" value="1"/>
</dbReference>
<feature type="chain" id="PRO_5011495666" evidence="1">
    <location>
        <begin position="25"/>
        <end position="400"/>
    </location>
</feature>
<evidence type="ECO:0000313" key="3">
    <source>
        <dbReference type="EMBL" id="SDM10258.1"/>
    </source>
</evidence>
<feature type="domain" description="Xaa-Pro dipeptidyl-peptidase-like" evidence="2">
    <location>
        <begin position="118"/>
        <end position="259"/>
    </location>
</feature>
<dbReference type="Gene3D" id="3.40.50.1820">
    <property type="entry name" value="alpha/beta hydrolase"/>
    <property type="match status" value="1"/>
</dbReference>
<gene>
    <name evidence="3" type="ORF">SAMN05421823_110168</name>
</gene>
<protein>
    <submittedName>
        <fullName evidence="3">Acetyl xylan esterase (AXE1)</fullName>
    </submittedName>
</protein>
<reference evidence="3 4" key="1">
    <citation type="submission" date="2016-10" db="EMBL/GenBank/DDBJ databases">
        <authorList>
            <person name="de Groot N.N."/>
        </authorList>
    </citation>
    <scope>NUCLEOTIDE SEQUENCE [LARGE SCALE GENOMIC DNA]</scope>
    <source>
        <strain evidence="3 4">DSM 25186</strain>
    </source>
</reference>
<dbReference type="InterPro" id="IPR000383">
    <property type="entry name" value="Xaa-Pro-like_dom"/>
</dbReference>
<dbReference type="InterPro" id="IPR050261">
    <property type="entry name" value="FrsA_esterase"/>
</dbReference>
<dbReference type="ESTHER" id="9bact-a0a1g9qgv2">
    <property type="family name" value="Pectin_methylesterase"/>
</dbReference>
<dbReference type="AlphaFoldDB" id="A0A1G9QGV2"/>
<dbReference type="Proteomes" id="UP000198510">
    <property type="component" value="Unassembled WGS sequence"/>
</dbReference>
<dbReference type="PANTHER" id="PTHR22946">
    <property type="entry name" value="DIENELACTONE HYDROLASE DOMAIN-CONTAINING PROTEIN-RELATED"/>
    <property type="match status" value="1"/>
</dbReference>
<evidence type="ECO:0000313" key="4">
    <source>
        <dbReference type="Proteomes" id="UP000198510"/>
    </source>
</evidence>
<keyword evidence="1" id="KW-0732">Signal</keyword>
<dbReference type="EMBL" id="FNFO01000010">
    <property type="protein sequence ID" value="SDM10258.1"/>
    <property type="molecule type" value="Genomic_DNA"/>
</dbReference>
<dbReference type="STRING" id="1075417.SAMN05421823_110168"/>
<dbReference type="RefSeq" id="WP_176956160.1">
    <property type="nucleotide sequence ID" value="NZ_FNFO01000010.1"/>
</dbReference>
<name>A0A1G9QGV2_9BACT</name>
<proteinExistence type="predicted"/>
<organism evidence="3 4">
    <name type="scientific">Catalinimonas alkaloidigena</name>
    <dbReference type="NCBI Taxonomy" id="1075417"/>
    <lineage>
        <taxon>Bacteria</taxon>
        <taxon>Pseudomonadati</taxon>
        <taxon>Bacteroidota</taxon>
        <taxon>Cytophagia</taxon>
        <taxon>Cytophagales</taxon>
        <taxon>Catalimonadaceae</taxon>
        <taxon>Catalinimonas</taxon>
    </lineage>
</organism>
<dbReference type="InterPro" id="IPR029058">
    <property type="entry name" value="AB_hydrolase_fold"/>
</dbReference>
<keyword evidence="4" id="KW-1185">Reference proteome</keyword>
<evidence type="ECO:0000259" key="2">
    <source>
        <dbReference type="Pfam" id="PF02129"/>
    </source>
</evidence>
<dbReference type="PANTHER" id="PTHR22946:SF8">
    <property type="entry name" value="ACETYL XYLAN ESTERASE DOMAIN-CONTAINING PROTEIN"/>
    <property type="match status" value="1"/>
</dbReference>